<dbReference type="PANTHER" id="PTHR30329">
    <property type="entry name" value="STATOR ELEMENT OF FLAGELLAR MOTOR COMPLEX"/>
    <property type="match status" value="1"/>
</dbReference>
<dbReference type="InterPro" id="IPR006664">
    <property type="entry name" value="OMP_bac"/>
</dbReference>
<dbReference type="GO" id="GO:0009279">
    <property type="term" value="C:cell outer membrane"/>
    <property type="evidence" value="ECO:0007669"/>
    <property type="project" value="UniProtKB-SubCell"/>
</dbReference>
<dbReference type="OMA" id="TDEGWAF"/>
<protein>
    <submittedName>
        <fullName evidence="6">OmpA family protein</fullName>
    </submittedName>
</protein>
<sequence length="171" mass="18756">MMTMPIPSRFFLRLLWLCFAALALGACQSPPPAAADAQAARRAQVLREQGFVQTGDGWELQMSGKLLFDFNSDAMTGERREMLVRMGHALVGVGVRALRVEGHADDQGSPDYNERLSLRRAQAVAQVLAEAGIPRERIDIRGYGASRPLVIGTSEAARQENRRVALIVPVQ</sequence>
<dbReference type="CDD" id="cd07185">
    <property type="entry name" value="OmpA_C-like"/>
    <property type="match status" value="1"/>
</dbReference>
<feature type="signal peptide" evidence="4">
    <location>
        <begin position="1"/>
        <end position="34"/>
    </location>
</feature>
<evidence type="ECO:0000313" key="7">
    <source>
        <dbReference type="Proteomes" id="UP000500755"/>
    </source>
</evidence>
<organism evidence="6 7">
    <name type="scientific">Alicycliphilus denitrificans</name>
    <dbReference type="NCBI Taxonomy" id="179636"/>
    <lineage>
        <taxon>Bacteria</taxon>
        <taxon>Pseudomonadati</taxon>
        <taxon>Pseudomonadota</taxon>
        <taxon>Betaproteobacteria</taxon>
        <taxon>Burkholderiales</taxon>
        <taxon>Comamonadaceae</taxon>
        <taxon>Alicycliphilus</taxon>
    </lineage>
</organism>
<reference evidence="6 7" key="1">
    <citation type="submission" date="2020-05" db="EMBL/GenBank/DDBJ databases">
        <title>Complete genome sequence of Alicycliphilus denitrificans DP3.</title>
        <authorList>
            <person name="Chen X."/>
        </authorList>
    </citation>
    <scope>NUCLEOTIDE SEQUENCE [LARGE SCALE GENOMIC DNA]</scope>
    <source>
        <strain evidence="6 7">DP3</strain>
    </source>
</reference>
<evidence type="ECO:0000256" key="4">
    <source>
        <dbReference type="SAM" id="SignalP"/>
    </source>
</evidence>
<dbReference type="Pfam" id="PF00691">
    <property type="entry name" value="OmpA"/>
    <property type="match status" value="1"/>
</dbReference>
<evidence type="ECO:0000313" key="6">
    <source>
        <dbReference type="EMBL" id="QKD45089.1"/>
    </source>
</evidence>
<dbReference type="InterPro" id="IPR006665">
    <property type="entry name" value="OmpA-like"/>
</dbReference>
<dbReference type="InterPro" id="IPR050330">
    <property type="entry name" value="Bact_OuterMem_StrucFunc"/>
</dbReference>
<evidence type="ECO:0000256" key="1">
    <source>
        <dbReference type="ARBA" id="ARBA00004442"/>
    </source>
</evidence>
<dbReference type="PROSITE" id="PS51123">
    <property type="entry name" value="OMPA_2"/>
    <property type="match status" value="1"/>
</dbReference>
<dbReference type="PRINTS" id="PR01021">
    <property type="entry name" value="OMPADOMAIN"/>
</dbReference>
<dbReference type="Gene3D" id="3.30.1330.60">
    <property type="entry name" value="OmpA-like domain"/>
    <property type="match status" value="1"/>
</dbReference>
<feature type="domain" description="OmpA-like" evidence="5">
    <location>
        <begin position="56"/>
        <end position="171"/>
    </location>
</feature>
<dbReference type="EMBL" id="CP051298">
    <property type="protein sequence ID" value="QKD45089.1"/>
    <property type="molecule type" value="Genomic_DNA"/>
</dbReference>
<comment type="subcellular location">
    <subcellularLocation>
        <location evidence="1">Cell outer membrane</location>
    </subcellularLocation>
</comment>
<accession>A0A858ZY45</accession>
<name>A0A858ZY45_9BURK</name>
<proteinExistence type="predicted"/>
<evidence type="ECO:0000256" key="3">
    <source>
        <dbReference type="PROSITE-ProRule" id="PRU00473"/>
    </source>
</evidence>
<evidence type="ECO:0000256" key="2">
    <source>
        <dbReference type="ARBA" id="ARBA00023136"/>
    </source>
</evidence>
<keyword evidence="4" id="KW-0732">Signal</keyword>
<dbReference type="PANTHER" id="PTHR30329:SF17">
    <property type="entry name" value="LIPOPROTEIN YFIB-RELATED"/>
    <property type="match status" value="1"/>
</dbReference>
<evidence type="ECO:0000259" key="5">
    <source>
        <dbReference type="PROSITE" id="PS51123"/>
    </source>
</evidence>
<dbReference type="SUPFAM" id="SSF103088">
    <property type="entry name" value="OmpA-like"/>
    <property type="match status" value="1"/>
</dbReference>
<dbReference type="InterPro" id="IPR036737">
    <property type="entry name" value="OmpA-like_sf"/>
</dbReference>
<dbReference type="AlphaFoldDB" id="A0A858ZY45"/>
<keyword evidence="2 3" id="KW-0472">Membrane</keyword>
<dbReference type="Proteomes" id="UP000500755">
    <property type="component" value="Chromosome"/>
</dbReference>
<feature type="chain" id="PRO_5032291270" evidence="4">
    <location>
        <begin position="35"/>
        <end position="171"/>
    </location>
</feature>
<gene>
    <name evidence="6" type="ORF">HF896_16385</name>
</gene>